<gene>
    <name evidence="2" type="ORF">BYL167_LOCUS64600</name>
    <name evidence="3" type="ORF">GIL414_LOCUS73494</name>
    <name evidence="1" type="ORF">KQP761_LOCUS26349</name>
</gene>
<reference evidence="1" key="1">
    <citation type="submission" date="2021-02" db="EMBL/GenBank/DDBJ databases">
        <authorList>
            <person name="Nowell W R."/>
        </authorList>
    </citation>
    <scope>NUCLEOTIDE SEQUENCE</scope>
</reference>
<organism evidence="1 4">
    <name type="scientific">Rotaria magnacalcarata</name>
    <dbReference type="NCBI Taxonomy" id="392030"/>
    <lineage>
        <taxon>Eukaryota</taxon>
        <taxon>Metazoa</taxon>
        <taxon>Spiralia</taxon>
        <taxon>Gnathifera</taxon>
        <taxon>Rotifera</taxon>
        <taxon>Eurotatoria</taxon>
        <taxon>Bdelloidea</taxon>
        <taxon>Philodinida</taxon>
        <taxon>Philodinidae</taxon>
        <taxon>Rotaria</taxon>
    </lineage>
</organism>
<evidence type="ECO:0000313" key="1">
    <source>
        <dbReference type="EMBL" id="CAF1631735.1"/>
    </source>
</evidence>
<dbReference type="InterPro" id="IPR055091">
    <property type="entry name" value="WelO5-like"/>
</dbReference>
<evidence type="ECO:0000313" key="3">
    <source>
        <dbReference type="EMBL" id="CAF5192457.1"/>
    </source>
</evidence>
<dbReference type="Proteomes" id="UP000663834">
    <property type="component" value="Unassembled WGS sequence"/>
</dbReference>
<dbReference type="Pfam" id="PF22814">
    <property type="entry name" value="WelO5"/>
    <property type="match status" value="1"/>
</dbReference>
<sequence>MDYRPDRCSTFLEHLSHTTGSRWIHHCIRRQWEPEFEHERNNYADPYDPKLILPETRRLVSKPELGALVIFNSRNFHEVLGTQGSTRRITLSSFAGRTKQGDILLWS</sequence>
<dbReference type="EMBL" id="CAJNOW010014303">
    <property type="protein sequence ID" value="CAF1631735.1"/>
    <property type="molecule type" value="Genomic_DNA"/>
</dbReference>
<dbReference type="EMBL" id="CAJOBH010239191">
    <property type="protein sequence ID" value="CAF5102852.1"/>
    <property type="molecule type" value="Genomic_DNA"/>
</dbReference>
<evidence type="ECO:0000313" key="2">
    <source>
        <dbReference type="EMBL" id="CAF5102852.1"/>
    </source>
</evidence>
<accession>A0A816D9C1</accession>
<dbReference type="EMBL" id="CAJOBJ010338757">
    <property type="protein sequence ID" value="CAF5192457.1"/>
    <property type="molecule type" value="Genomic_DNA"/>
</dbReference>
<dbReference type="Proteomes" id="UP000681720">
    <property type="component" value="Unassembled WGS sequence"/>
</dbReference>
<dbReference type="Proteomes" id="UP000681967">
    <property type="component" value="Unassembled WGS sequence"/>
</dbReference>
<evidence type="ECO:0008006" key="5">
    <source>
        <dbReference type="Google" id="ProtNLM"/>
    </source>
</evidence>
<proteinExistence type="predicted"/>
<name>A0A816D9C1_9BILA</name>
<comment type="caution">
    <text evidence="1">The sequence shown here is derived from an EMBL/GenBank/DDBJ whole genome shotgun (WGS) entry which is preliminary data.</text>
</comment>
<dbReference type="AlphaFoldDB" id="A0A816D9C1"/>
<evidence type="ECO:0000313" key="4">
    <source>
        <dbReference type="Proteomes" id="UP000663834"/>
    </source>
</evidence>
<protein>
    <recommendedName>
        <fullName evidence="5">Prolyl 4-hydroxylase alpha subunit Fe(2+) 2OG dioxygenase domain-containing protein</fullName>
    </recommendedName>
</protein>